<organism evidence="1 2">
    <name type="scientific">Dorcoceras hygrometricum</name>
    <dbReference type="NCBI Taxonomy" id="472368"/>
    <lineage>
        <taxon>Eukaryota</taxon>
        <taxon>Viridiplantae</taxon>
        <taxon>Streptophyta</taxon>
        <taxon>Embryophyta</taxon>
        <taxon>Tracheophyta</taxon>
        <taxon>Spermatophyta</taxon>
        <taxon>Magnoliopsida</taxon>
        <taxon>eudicotyledons</taxon>
        <taxon>Gunneridae</taxon>
        <taxon>Pentapetalae</taxon>
        <taxon>asterids</taxon>
        <taxon>lamiids</taxon>
        <taxon>Lamiales</taxon>
        <taxon>Gesneriaceae</taxon>
        <taxon>Didymocarpoideae</taxon>
        <taxon>Trichosporeae</taxon>
        <taxon>Loxocarpinae</taxon>
        <taxon>Dorcoceras</taxon>
    </lineage>
</organism>
<evidence type="ECO:0000313" key="2">
    <source>
        <dbReference type="Proteomes" id="UP000250235"/>
    </source>
</evidence>
<dbReference type="EMBL" id="KV008540">
    <property type="protein sequence ID" value="KZV30143.1"/>
    <property type="molecule type" value="Genomic_DNA"/>
</dbReference>
<name>A0A2Z7B7I8_9LAMI</name>
<proteinExistence type="predicted"/>
<gene>
    <name evidence="1" type="ORF">F511_21938</name>
</gene>
<keyword evidence="2" id="KW-1185">Reference proteome</keyword>
<dbReference type="AlphaFoldDB" id="A0A2Z7B7I8"/>
<evidence type="ECO:0000313" key="1">
    <source>
        <dbReference type="EMBL" id="KZV30143.1"/>
    </source>
</evidence>
<dbReference type="Proteomes" id="UP000250235">
    <property type="component" value="Unassembled WGS sequence"/>
</dbReference>
<reference evidence="1 2" key="1">
    <citation type="journal article" date="2015" name="Proc. Natl. Acad. Sci. U.S.A.">
        <title>The resurrection genome of Boea hygrometrica: A blueprint for survival of dehydration.</title>
        <authorList>
            <person name="Xiao L."/>
            <person name="Yang G."/>
            <person name="Zhang L."/>
            <person name="Yang X."/>
            <person name="Zhao S."/>
            <person name="Ji Z."/>
            <person name="Zhou Q."/>
            <person name="Hu M."/>
            <person name="Wang Y."/>
            <person name="Chen M."/>
            <person name="Xu Y."/>
            <person name="Jin H."/>
            <person name="Xiao X."/>
            <person name="Hu G."/>
            <person name="Bao F."/>
            <person name="Hu Y."/>
            <person name="Wan P."/>
            <person name="Li L."/>
            <person name="Deng X."/>
            <person name="Kuang T."/>
            <person name="Xiang C."/>
            <person name="Zhu J.K."/>
            <person name="Oliver M.J."/>
            <person name="He Y."/>
        </authorList>
    </citation>
    <scope>NUCLEOTIDE SEQUENCE [LARGE SCALE GENOMIC DNA]</scope>
    <source>
        <strain evidence="2">cv. XS01</strain>
    </source>
</reference>
<protein>
    <submittedName>
        <fullName evidence="1">Uncharacterized protein</fullName>
    </submittedName>
</protein>
<accession>A0A2Z7B7I8</accession>
<sequence>MFLVDWAVKMRIRPPEFETSIYDAKYHVSLSIAALPLLSLDRRRRRLEPPPPPPRCRRKFVSGQLFEENPIVLISSGLLVQSDEGASSLVVDRIDESTAINREAPDRRIEILERPPGRRLARRRPSRKRTNARASATVARRLRAMCGRWSMRDAQPLRMKLADDALSLRRSRTTMFDAGGAPVGRRSAHLCCDAARLVAPPGRDVVRRGGAAARCWSAAAASMDARWSTHLAAGRALSCDDERALSAAVGTAVRRAWRDVARDCCAIFRVAPPPAGRRSGEAPAMAIAALPLLSLDRRRRRLEPPPPPPRCRRKFVSGQLFEENPIVLISSGLLVQSDEGASSLVVDRIDESTAINREAPDKNRGIELFVETYDEGMRDIGPVELLFPIYYELMDPCVHGMVKWQHRASSNRNAVVIADSRFLFTSSSDSFTFVQQLINIVWTASELHLHAPAASSNRNAVVIADSRFLFTSSSDSFTFAQQLINIVWTASELHLHAPAGPDINV</sequence>